<organism evidence="1 2">
    <name type="scientific">Cucurbita argyrosperma subsp. sororia</name>
    <dbReference type="NCBI Taxonomy" id="37648"/>
    <lineage>
        <taxon>Eukaryota</taxon>
        <taxon>Viridiplantae</taxon>
        <taxon>Streptophyta</taxon>
        <taxon>Embryophyta</taxon>
        <taxon>Tracheophyta</taxon>
        <taxon>Spermatophyta</taxon>
        <taxon>Magnoliopsida</taxon>
        <taxon>eudicotyledons</taxon>
        <taxon>Gunneridae</taxon>
        <taxon>Pentapetalae</taxon>
        <taxon>rosids</taxon>
        <taxon>fabids</taxon>
        <taxon>Cucurbitales</taxon>
        <taxon>Cucurbitaceae</taxon>
        <taxon>Cucurbiteae</taxon>
        <taxon>Cucurbita</taxon>
    </lineage>
</organism>
<evidence type="ECO:0000313" key="2">
    <source>
        <dbReference type="Proteomes" id="UP000685013"/>
    </source>
</evidence>
<dbReference type="Proteomes" id="UP000685013">
    <property type="component" value="Chromosome 20"/>
</dbReference>
<dbReference type="EMBL" id="JAGKQH010000020">
    <property type="protein sequence ID" value="KAG6571348.1"/>
    <property type="molecule type" value="Genomic_DNA"/>
</dbReference>
<protein>
    <submittedName>
        <fullName evidence="1">Uncharacterized protein</fullName>
    </submittedName>
</protein>
<sequence>MDKIRLIEAIMGRMDRKSSIEREPRTLKMNQIQFAREAALYVMNTTSMEEAIKIFTEGLEAAECKAIRDEDESIMENWFHEQEADELPPLYQLRDIVTAPF</sequence>
<evidence type="ECO:0000313" key="1">
    <source>
        <dbReference type="EMBL" id="KAG6571348.1"/>
    </source>
</evidence>
<gene>
    <name evidence="1" type="ORF">SDJN03_30263</name>
</gene>
<feature type="non-terminal residue" evidence="1">
    <location>
        <position position="1"/>
    </location>
</feature>
<reference evidence="1 2" key="1">
    <citation type="journal article" date="2021" name="Hortic Res">
        <title>The domestication of Cucurbita argyrosperma as revealed by the genome of its wild relative.</title>
        <authorList>
            <person name="Barrera-Redondo J."/>
            <person name="Sanchez-de la Vega G."/>
            <person name="Aguirre-Liguori J.A."/>
            <person name="Castellanos-Morales G."/>
            <person name="Gutierrez-Guerrero Y.T."/>
            <person name="Aguirre-Dugua X."/>
            <person name="Aguirre-Planter E."/>
            <person name="Tenaillon M.I."/>
            <person name="Lira-Saade R."/>
            <person name="Eguiarte L.E."/>
        </authorList>
    </citation>
    <scope>NUCLEOTIDE SEQUENCE [LARGE SCALE GENOMIC DNA]</scope>
    <source>
        <strain evidence="1">JBR-2021</strain>
    </source>
</reference>
<dbReference type="AlphaFoldDB" id="A0AAV6LWV8"/>
<name>A0AAV6LWV8_9ROSI</name>
<comment type="caution">
    <text evidence="1">The sequence shown here is derived from an EMBL/GenBank/DDBJ whole genome shotgun (WGS) entry which is preliminary data.</text>
</comment>
<dbReference type="PANTHER" id="PTHR34808">
    <property type="entry name" value="EXPRESSED PROTEIN"/>
    <property type="match status" value="1"/>
</dbReference>
<proteinExistence type="predicted"/>
<accession>A0AAV6LWV8</accession>
<keyword evidence="2" id="KW-1185">Reference proteome</keyword>
<dbReference type="PANTHER" id="PTHR34808:SF2">
    <property type="entry name" value="EXPRESSED PROTEIN"/>
    <property type="match status" value="1"/>
</dbReference>